<organism evidence="3 4">
    <name type="scientific">Gigaspora margarita</name>
    <dbReference type="NCBI Taxonomy" id="4874"/>
    <lineage>
        <taxon>Eukaryota</taxon>
        <taxon>Fungi</taxon>
        <taxon>Fungi incertae sedis</taxon>
        <taxon>Mucoromycota</taxon>
        <taxon>Glomeromycotina</taxon>
        <taxon>Glomeromycetes</taxon>
        <taxon>Diversisporales</taxon>
        <taxon>Gigasporaceae</taxon>
        <taxon>Gigaspora</taxon>
    </lineage>
</organism>
<comment type="caution">
    <text evidence="3">The sequence shown here is derived from an EMBL/GenBank/DDBJ whole genome shotgun (WGS) entry which is preliminary data.</text>
</comment>
<dbReference type="GO" id="GO:0016491">
    <property type="term" value="F:oxidoreductase activity"/>
    <property type="evidence" value="ECO:0007669"/>
    <property type="project" value="UniProtKB-KW"/>
</dbReference>
<evidence type="ECO:0000256" key="1">
    <source>
        <dbReference type="ARBA" id="ARBA00023002"/>
    </source>
</evidence>
<sequence>MLLSKVLKDRRHDVFLCTKFGIIRSPDGQITGINGTPNYVREACEKSLKRLDVDYIDLYYQHRVDPNTPIEDTVTAMAELVRDGKVKYLGLSECSAEILRRAHKVHPISALQVEYSPWSLDIETNGLKETCEELGITIVSYCPLGRGFLTGKYSSTNDFEKGDVRISHSRFAGENFDKNLVLVNKFNDLAKKKGIPLSQLCLAWNLAQSDKIDTIPGTKKIKYLEENVGAADIQLSADELSEIRKVIDSVEIVGYRQLSRKLLNLGNK</sequence>
<dbReference type="InterPro" id="IPR036812">
    <property type="entry name" value="NAD(P)_OxRdtase_dom_sf"/>
</dbReference>
<dbReference type="InterPro" id="IPR050791">
    <property type="entry name" value="Aldo-Keto_reductase"/>
</dbReference>
<dbReference type="AlphaFoldDB" id="A0A8H3X0H8"/>
<dbReference type="OrthoDB" id="37537at2759"/>
<proteinExistence type="predicted"/>
<evidence type="ECO:0000313" key="4">
    <source>
        <dbReference type="Proteomes" id="UP000439903"/>
    </source>
</evidence>
<dbReference type="PANTHER" id="PTHR43625:SF40">
    <property type="entry name" value="ALDO-KETO REDUCTASE YAKC [NADP(+)]"/>
    <property type="match status" value="1"/>
</dbReference>
<evidence type="ECO:0000313" key="3">
    <source>
        <dbReference type="EMBL" id="KAF0392118.1"/>
    </source>
</evidence>
<keyword evidence="1" id="KW-0560">Oxidoreductase</keyword>
<dbReference type="SUPFAM" id="SSF51430">
    <property type="entry name" value="NAD(P)-linked oxidoreductase"/>
    <property type="match status" value="1"/>
</dbReference>
<dbReference type="InterPro" id="IPR023210">
    <property type="entry name" value="NADP_OxRdtase_dom"/>
</dbReference>
<evidence type="ECO:0000259" key="2">
    <source>
        <dbReference type="Pfam" id="PF00248"/>
    </source>
</evidence>
<dbReference type="EMBL" id="WTPW01002200">
    <property type="protein sequence ID" value="KAF0392118.1"/>
    <property type="molecule type" value="Genomic_DNA"/>
</dbReference>
<gene>
    <name evidence="3" type="ORF">F8M41_010596</name>
</gene>
<accession>A0A8H3X0H8</accession>
<dbReference type="InterPro" id="IPR020471">
    <property type="entry name" value="AKR"/>
</dbReference>
<reference evidence="3 4" key="1">
    <citation type="journal article" date="2019" name="Environ. Microbiol.">
        <title>At the nexus of three kingdoms: the genome of the mycorrhizal fungus Gigaspora margarita provides insights into plant, endobacterial and fungal interactions.</title>
        <authorList>
            <person name="Venice F."/>
            <person name="Ghignone S."/>
            <person name="Salvioli di Fossalunga A."/>
            <person name="Amselem J."/>
            <person name="Novero M."/>
            <person name="Xianan X."/>
            <person name="Sedzielewska Toro K."/>
            <person name="Morin E."/>
            <person name="Lipzen A."/>
            <person name="Grigoriev I.V."/>
            <person name="Henrissat B."/>
            <person name="Martin F.M."/>
            <person name="Bonfante P."/>
        </authorList>
    </citation>
    <scope>NUCLEOTIDE SEQUENCE [LARGE SCALE GENOMIC DNA]</scope>
    <source>
        <strain evidence="3 4">BEG34</strain>
    </source>
</reference>
<dbReference type="PRINTS" id="PR00069">
    <property type="entry name" value="ALDKETRDTASE"/>
</dbReference>
<keyword evidence="4" id="KW-1185">Reference proteome</keyword>
<dbReference type="PANTHER" id="PTHR43625">
    <property type="entry name" value="AFLATOXIN B1 ALDEHYDE REDUCTASE"/>
    <property type="match status" value="1"/>
</dbReference>
<name>A0A8H3X0H8_GIGMA</name>
<protein>
    <submittedName>
        <fullName evidence="3">Aldo/keto reductase</fullName>
    </submittedName>
</protein>
<dbReference type="GO" id="GO:0005737">
    <property type="term" value="C:cytoplasm"/>
    <property type="evidence" value="ECO:0007669"/>
    <property type="project" value="TreeGrafter"/>
</dbReference>
<dbReference type="Gene3D" id="3.20.20.100">
    <property type="entry name" value="NADP-dependent oxidoreductase domain"/>
    <property type="match status" value="1"/>
</dbReference>
<feature type="domain" description="NADP-dependent oxidoreductase" evidence="2">
    <location>
        <begin position="3"/>
        <end position="247"/>
    </location>
</feature>
<dbReference type="Pfam" id="PF00248">
    <property type="entry name" value="Aldo_ket_red"/>
    <property type="match status" value="1"/>
</dbReference>
<dbReference type="Proteomes" id="UP000439903">
    <property type="component" value="Unassembled WGS sequence"/>
</dbReference>